<evidence type="ECO:0000313" key="5">
    <source>
        <dbReference type="Proteomes" id="UP000602198"/>
    </source>
</evidence>
<protein>
    <submittedName>
        <fullName evidence="4">PPE domain-containing protein</fullName>
    </submittedName>
</protein>
<dbReference type="Gene3D" id="1.20.1260.20">
    <property type="entry name" value="PPE superfamily"/>
    <property type="match status" value="1"/>
</dbReference>
<comment type="similarity">
    <text evidence="1">Belongs to the mycobacterial PPE family.</text>
</comment>
<reference evidence="4 5" key="1">
    <citation type="submission" date="2021-01" db="EMBL/GenBank/DDBJ databases">
        <title>WGS of actinomycetes isolated from Thailand.</title>
        <authorList>
            <person name="Thawai C."/>
        </authorList>
    </citation>
    <scope>NUCLEOTIDE SEQUENCE [LARGE SCALE GENOMIC DNA]</scope>
    <source>
        <strain evidence="4 5">LPG 2</strain>
    </source>
</reference>
<gene>
    <name evidence="4" type="ORF">JK358_12315</name>
</gene>
<evidence type="ECO:0000313" key="4">
    <source>
        <dbReference type="EMBL" id="MBL1075176.1"/>
    </source>
</evidence>
<sequence>MVLEPTNPGFTGTVWEARPPEQLAKDLVTGAGAVPAAEAGLAWARLSAGFGSAAIDYERILETLDSAWESKNSGPFIERLRALRDWLGSAAAAAAANAVQAESHAAAYEIARLAMPDAGDVEKLQQFRELLEQVGSALGAPMLAKIALAESDADTVKAVASRVMRTYEAATEHLATPWEQQSPPPISAGLQTTENVVSAEEPVANSPQGGVPGYSMAPISIAPVKTEFRVRGNTDSTTAKTEQVVVQPVTTHQSGSAMPMAPAAMAGGQSDEEHTTREGLAGVAPTDADLGLSSGMQVAPAVLGGLDPAAQRPAVDIPFNAGTTGVEAPVSRPAPTTQEEVTG</sequence>
<feature type="region of interest" description="Disordered" evidence="2">
    <location>
        <begin position="251"/>
        <end position="277"/>
    </location>
</feature>
<feature type="region of interest" description="Disordered" evidence="2">
    <location>
        <begin position="320"/>
        <end position="343"/>
    </location>
</feature>
<dbReference type="RefSeq" id="WP_201946926.1">
    <property type="nucleotide sequence ID" value="NZ_JAERRJ010000004.1"/>
</dbReference>
<accession>A0ABS1M3Q4</accession>
<feature type="compositionally biased region" description="Low complexity" evidence="2">
    <location>
        <begin position="253"/>
        <end position="269"/>
    </location>
</feature>
<dbReference type="InterPro" id="IPR000030">
    <property type="entry name" value="PPE_dom"/>
</dbReference>
<comment type="caution">
    <text evidence="4">The sequence shown here is derived from an EMBL/GenBank/DDBJ whole genome shotgun (WGS) entry which is preliminary data.</text>
</comment>
<dbReference type="Proteomes" id="UP000602198">
    <property type="component" value="Unassembled WGS sequence"/>
</dbReference>
<evidence type="ECO:0000256" key="1">
    <source>
        <dbReference type="ARBA" id="ARBA00010652"/>
    </source>
</evidence>
<evidence type="ECO:0000259" key="3">
    <source>
        <dbReference type="Pfam" id="PF00823"/>
    </source>
</evidence>
<feature type="compositionally biased region" description="Polar residues" evidence="2">
    <location>
        <begin position="334"/>
        <end position="343"/>
    </location>
</feature>
<organism evidence="4 5">
    <name type="scientific">Nocardia acididurans</name>
    <dbReference type="NCBI Taxonomy" id="2802282"/>
    <lineage>
        <taxon>Bacteria</taxon>
        <taxon>Bacillati</taxon>
        <taxon>Actinomycetota</taxon>
        <taxon>Actinomycetes</taxon>
        <taxon>Mycobacteriales</taxon>
        <taxon>Nocardiaceae</taxon>
        <taxon>Nocardia</taxon>
    </lineage>
</organism>
<dbReference type="InterPro" id="IPR038332">
    <property type="entry name" value="PPE_sf"/>
</dbReference>
<dbReference type="EMBL" id="JAERRJ010000004">
    <property type="protein sequence ID" value="MBL1075176.1"/>
    <property type="molecule type" value="Genomic_DNA"/>
</dbReference>
<keyword evidence="5" id="KW-1185">Reference proteome</keyword>
<dbReference type="SUPFAM" id="SSF140459">
    <property type="entry name" value="PE/PPE dimer-like"/>
    <property type="match status" value="1"/>
</dbReference>
<dbReference type="Pfam" id="PF00823">
    <property type="entry name" value="PPE"/>
    <property type="match status" value="1"/>
</dbReference>
<proteinExistence type="inferred from homology"/>
<evidence type="ECO:0000256" key="2">
    <source>
        <dbReference type="SAM" id="MobiDB-lite"/>
    </source>
</evidence>
<name>A0ABS1M3Q4_9NOCA</name>
<feature type="domain" description="PPE" evidence="3">
    <location>
        <begin position="15"/>
        <end position="178"/>
    </location>
</feature>